<gene>
    <name evidence="2" type="ORF">RC62_3957</name>
</gene>
<sequence length="152" mass="16802">MEENSVFEKFELQLDQSAKEFLKETAKWAYFLSILGFVGIGLIMLIAVFAGTFFAAMGAAIPGANAMGSSFGVVMGIVYFIIGAIYFFPVYYLFKFASNAKKAFRDNDTELLTSSLGYLKSHYKFIGIFMLAILVLYGLIFVLAIFGALLGR</sequence>
<dbReference type="EMBL" id="JRLF01000007">
    <property type="protein sequence ID" value="KQB41611.1"/>
    <property type="molecule type" value="Genomic_DNA"/>
</dbReference>
<evidence type="ECO:0000313" key="2">
    <source>
        <dbReference type="EMBL" id="KQB41611.1"/>
    </source>
</evidence>
<name>A0A0Q0WZI1_9FLAO</name>
<dbReference type="Proteomes" id="UP000050443">
    <property type="component" value="Unassembled WGS sequence"/>
</dbReference>
<feature type="transmembrane region" description="Helical" evidence="1">
    <location>
        <begin position="125"/>
        <end position="150"/>
    </location>
</feature>
<accession>A0A0Q0WZI1</accession>
<protein>
    <recommendedName>
        <fullName evidence="4">DUF5362 domain-containing protein</fullName>
    </recommendedName>
</protein>
<keyword evidence="1" id="KW-1133">Transmembrane helix</keyword>
<comment type="caution">
    <text evidence="2">The sequence shown here is derived from an EMBL/GenBank/DDBJ whole genome shotgun (WGS) entry which is preliminary data.</text>
</comment>
<feature type="transmembrane region" description="Helical" evidence="1">
    <location>
        <begin position="73"/>
        <end position="94"/>
    </location>
</feature>
<proteinExistence type="predicted"/>
<evidence type="ECO:0008006" key="4">
    <source>
        <dbReference type="Google" id="ProtNLM"/>
    </source>
</evidence>
<feature type="transmembrane region" description="Helical" evidence="1">
    <location>
        <begin position="28"/>
        <end position="61"/>
    </location>
</feature>
<dbReference type="STRING" id="362413.RC62_3957"/>
<evidence type="ECO:0000313" key="3">
    <source>
        <dbReference type="Proteomes" id="UP000050443"/>
    </source>
</evidence>
<dbReference type="RefSeq" id="WP_055093245.1">
    <property type="nucleotide sequence ID" value="NZ_JRLF01000007.1"/>
</dbReference>
<reference evidence="2 3" key="1">
    <citation type="submission" date="2014-09" db="EMBL/GenBank/DDBJ databases">
        <title>Genome sequence of Flavobacterium aquidurense RC62.</title>
        <authorList>
            <person name="Kim J.F."/>
            <person name="Kwak M.-J."/>
        </authorList>
    </citation>
    <scope>NUCLEOTIDE SEQUENCE [LARGE SCALE GENOMIC DNA]</scope>
    <source>
        <strain evidence="2 3">RC62</strain>
    </source>
</reference>
<evidence type="ECO:0000256" key="1">
    <source>
        <dbReference type="SAM" id="Phobius"/>
    </source>
</evidence>
<dbReference type="AlphaFoldDB" id="A0A0Q0WZI1"/>
<keyword evidence="1" id="KW-0472">Membrane</keyword>
<keyword evidence="1" id="KW-0812">Transmembrane</keyword>
<dbReference type="OrthoDB" id="1121797at2"/>
<organism evidence="2 3">
    <name type="scientific">Flavobacterium aquidurense</name>
    <dbReference type="NCBI Taxonomy" id="362413"/>
    <lineage>
        <taxon>Bacteria</taxon>
        <taxon>Pseudomonadati</taxon>
        <taxon>Bacteroidota</taxon>
        <taxon>Flavobacteriia</taxon>
        <taxon>Flavobacteriales</taxon>
        <taxon>Flavobacteriaceae</taxon>
        <taxon>Flavobacterium</taxon>
    </lineage>
</organism>
<dbReference type="PATRIC" id="fig|362413.3.peg.3882"/>